<feature type="compositionally biased region" description="Low complexity" evidence="1">
    <location>
        <begin position="32"/>
        <end position="48"/>
    </location>
</feature>
<dbReference type="EMBL" id="CAJVCH010087266">
    <property type="protein sequence ID" value="CAG7722210.1"/>
    <property type="molecule type" value="Genomic_DNA"/>
</dbReference>
<feature type="compositionally biased region" description="Basic and acidic residues" evidence="1">
    <location>
        <begin position="115"/>
        <end position="128"/>
    </location>
</feature>
<sequence>MSDEEEETVVVKTRTVKKTTKTKRVVFQQQRVSSVGSSGSEPSTPSVVITSVDESGNNTPIIVEPDDEDDTETIKDGESGQSEGSSNAMVLKDPGGALMGQFRPQPGMSMVFGESRSKSESRQEEKQVMSKKGGTIRLQRSISMRQQHRSAHAMIRFYSSASLLNFFQKNFLCKSLNSPKYLFLR</sequence>
<organism evidence="2 3">
    <name type="scientific">Allacma fusca</name>
    <dbReference type="NCBI Taxonomy" id="39272"/>
    <lineage>
        <taxon>Eukaryota</taxon>
        <taxon>Metazoa</taxon>
        <taxon>Ecdysozoa</taxon>
        <taxon>Arthropoda</taxon>
        <taxon>Hexapoda</taxon>
        <taxon>Collembola</taxon>
        <taxon>Symphypleona</taxon>
        <taxon>Sminthuridae</taxon>
        <taxon>Allacma</taxon>
    </lineage>
</organism>
<proteinExistence type="predicted"/>
<comment type="caution">
    <text evidence="2">The sequence shown here is derived from an EMBL/GenBank/DDBJ whole genome shotgun (WGS) entry which is preliminary data.</text>
</comment>
<evidence type="ECO:0000313" key="3">
    <source>
        <dbReference type="Proteomes" id="UP000708208"/>
    </source>
</evidence>
<dbReference type="AlphaFoldDB" id="A0A8J2P335"/>
<evidence type="ECO:0000313" key="2">
    <source>
        <dbReference type="EMBL" id="CAG7722210.1"/>
    </source>
</evidence>
<evidence type="ECO:0000256" key="1">
    <source>
        <dbReference type="SAM" id="MobiDB-lite"/>
    </source>
</evidence>
<reference evidence="2" key="1">
    <citation type="submission" date="2021-06" db="EMBL/GenBank/DDBJ databases">
        <authorList>
            <person name="Hodson N. C."/>
            <person name="Mongue J. A."/>
            <person name="Jaron S. K."/>
        </authorList>
    </citation>
    <scope>NUCLEOTIDE SEQUENCE</scope>
</reference>
<name>A0A8J2P335_9HEXA</name>
<protein>
    <submittedName>
        <fullName evidence="2">Uncharacterized protein</fullName>
    </submittedName>
</protein>
<gene>
    <name evidence="2" type="ORF">AFUS01_LOCUS11369</name>
</gene>
<feature type="region of interest" description="Disordered" evidence="1">
    <location>
        <begin position="30"/>
        <end position="133"/>
    </location>
</feature>
<keyword evidence="3" id="KW-1185">Reference proteome</keyword>
<dbReference type="Proteomes" id="UP000708208">
    <property type="component" value="Unassembled WGS sequence"/>
</dbReference>
<accession>A0A8J2P335</accession>
<feature type="compositionally biased region" description="Polar residues" evidence="1">
    <location>
        <begin position="79"/>
        <end position="88"/>
    </location>
</feature>